<keyword evidence="2 7" id="KW-0813">Transport</keyword>
<dbReference type="CDD" id="cd06261">
    <property type="entry name" value="TM_PBP2"/>
    <property type="match status" value="1"/>
</dbReference>
<dbReference type="InterPro" id="IPR000515">
    <property type="entry name" value="MetI-like"/>
</dbReference>
<evidence type="ECO:0000256" key="5">
    <source>
        <dbReference type="ARBA" id="ARBA00022989"/>
    </source>
</evidence>
<dbReference type="Gene3D" id="1.10.3720.10">
    <property type="entry name" value="MetI-like"/>
    <property type="match status" value="1"/>
</dbReference>
<keyword evidence="4 7" id="KW-0812">Transmembrane</keyword>
<feature type="transmembrane region" description="Helical" evidence="7">
    <location>
        <begin position="169"/>
        <end position="195"/>
    </location>
</feature>
<evidence type="ECO:0000256" key="6">
    <source>
        <dbReference type="ARBA" id="ARBA00023136"/>
    </source>
</evidence>
<evidence type="ECO:0000256" key="3">
    <source>
        <dbReference type="ARBA" id="ARBA00022475"/>
    </source>
</evidence>
<evidence type="ECO:0000256" key="7">
    <source>
        <dbReference type="RuleBase" id="RU363032"/>
    </source>
</evidence>
<dbReference type="EMBL" id="JTHG01000256">
    <property type="protein sequence ID" value="KMO15870.1"/>
    <property type="molecule type" value="Genomic_DNA"/>
</dbReference>
<organism evidence="9 10">
    <name type="scientific">Methylobacterium indicum</name>
    <dbReference type="NCBI Taxonomy" id="1775910"/>
    <lineage>
        <taxon>Bacteria</taxon>
        <taxon>Pseudomonadati</taxon>
        <taxon>Pseudomonadota</taxon>
        <taxon>Alphaproteobacteria</taxon>
        <taxon>Hyphomicrobiales</taxon>
        <taxon>Methylobacteriaceae</taxon>
        <taxon>Methylobacterium</taxon>
    </lineage>
</organism>
<comment type="subcellular location">
    <subcellularLocation>
        <location evidence="1 7">Cell membrane</location>
        <topology evidence="1 7">Multi-pass membrane protein</topology>
    </subcellularLocation>
</comment>
<dbReference type="Proteomes" id="UP000036471">
    <property type="component" value="Unassembled WGS sequence"/>
</dbReference>
<keyword evidence="6 7" id="KW-0472">Membrane</keyword>
<evidence type="ECO:0000313" key="9">
    <source>
        <dbReference type="EMBL" id="KMO15870.1"/>
    </source>
</evidence>
<keyword evidence="10" id="KW-1185">Reference proteome</keyword>
<sequence length="249" mass="26363">MRPRLASVLLLVALLGAWEAWCRTGAVSVLVLPPPSSVAETLWGEIASGRLWPHLRATATEMALGLAAGTGLGLGAGILLAEWPALHRVLHPYVLASQLVPKLALGPLLILWFGFGLTPTVVITALICFFPLLENTLTGLEQVDAAKRELFRMLGASRARTLWRLKLPAALPVILAGFRVAIVLALVGAVVGEFVGGRQGLGAAIIAAQSVMDSSLILALFVVITALGMAVYEAARALESLILRRYPRG</sequence>
<dbReference type="InterPro" id="IPR035906">
    <property type="entry name" value="MetI-like_sf"/>
</dbReference>
<evidence type="ECO:0000256" key="4">
    <source>
        <dbReference type="ARBA" id="ARBA00022692"/>
    </source>
</evidence>
<dbReference type="PANTHER" id="PTHR30151">
    <property type="entry name" value="ALKANE SULFONATE ABC TRANSPORTER-RELATED, MEMBRANE SUBUNIT"/>
    <property type="match status" value="1"/>
</dbReference>
<accession>A0ABR5GZL0</accession>
<evidence type="ECO:0000313" key="10">
    <source>
        <dbReference type="Proteomes" id="UP000036471"/>
    </source>
</evidence>
<keyword evidence="5 7" id="KW-1133">Transmembrane helix</keyword>
<dbReference type="RefSeq" id="WP_048427700.1">
    <property type="nucleotide sequence ID" value="NZ_JTHF01000097.1"/>
</dbReference>
<name>A0ABR5GZL0_9HYPH</name>
<evidence type="ECO:0000256" key="1">
    <source>
        <dbReference type="ARBA" id="ARBA00004651"/>
    </source>
</evidence>
<dbReference type="PROSITE" id="PS50928">
    <property type="entry name" value="ABC_TM1"/>
    <property type="match status" value="1"/>
</dbReference>
<feature type="transmembrane region" description="Helical" evidence="7">
    <location>
        <begin position="216"/>
        <end position="235"/>
    </location>
</feature>
<feature type="transmembrane region" description="Helical" evidence="7">
    <location>
        <begin position="62"/>
        <end position="83"/>
    </location>
</feature>
<feature type="transmembrane region" description="Helical" evidence="7">
    <location>
        <begin position="104"/>
        <end position="133"/>
    </location>
</feature>
<keyword evidence="3" id="KW-1003">Cell membrane</keyword>
<protein>
    <submittedName>
        <fullName evidence="9">ABC transporter permease</fullName>
    </submittedName>
</protein>
<proteinExistence type="inferred from homology"/>
<dbReference type="SUPFAM" id="SSF161098">
    <property type="entry name" value="MetI-like"/>
    <property type="match status" value="1"/>
</dbReference>
<evidence type="ECO:0000256" key="2">
    <source>
        <dbReference type="ARBA" id="ARBA00022448"/>
    </source>
</evidence>
<dbReference type="Pfam" id="PF00528">
    <property type="entry name" value="BPD_transp_1"/>
    <property type="match status" value="1"/>
</dbReference>
<gene>
    <name evidence="9" type="ORF">QR79_23680</name>
</gene>
<comment type="similarity">
    <text evidence="7">Belongs to the binding-protein-dependent transport system permease family.</text>
</comment>
<feature type="domain" description="ABC transmembrane type-1" evidence="8">
    <location>
        <begin position="55"/>
        <end position="235"/>
    </location>
</feature>
<dbReference type="PANTHER" id="PTHR30151:SF20">
    <property type="entry name" value="ABC TRANSPORTER PERMEASE PROTEIN HI_0355-RELATED"/>
    <property type="match status" value="1"/>
</dbReference>
<comment type="caution">
    <text evidence="9">The sequence shown here is derived from an EMBL/GenBank/DDBJ whole genome shotgun (WGS) entry which is preliminary data.</text>
</comment>
<evidence type="ECO:0000259" key="8">
    <source>
        <dbReference type="PROSITE" id="PS50928"/>
    </source>
</evidence>
<reference evidence="9 10" key="1">
    <citation type="submission" date="2014-11" db="EMBL/GenBank/DDBJ databases">
        <title>Comparative genomics of Methylobacterium species.</title>
        <authorList>
            <person name="Chaudhry V."/>
            <person name="Patil P.B."/>
        </authorList>
    </citation>
    <scope>NUCLEOTIDE SEQUENCE [LARGE SCALE GENOMIC DNA]</scope>
    <source>
        <strain evidence="9 10">SE3.6</strain>
    </source>
</reference>